<proteinExistence type="predicted"/>
<dbReference type="OrthoDB" id="9801785at2"/>
<evidence type="ECO:0000259" key="1">
    <source>
        <dbReference type="Pfam" id="PF01370"/>
    </source>
</evidence>
<feature type="domain" description="NAD-dependent epimerase/dehydratase" evidence="1">
    <location>
        <begin position="2"/>
        <end position="217"/>
    </location>
</feature>
<dbReference type="PANTHER" id="PTHR43245:SF58">
    <property type="entry name" value="BLL5923 PROTEIN"/>
    <property type="match status" value="1"/>
</dbReference>
<evidence type="ECO:0000313" key="3">
    <source>
        <dbReference type="Proteomes" id="UP000029692"/>
    </source>
</evidence>
<dbReference type="STRING" id="1480694.DC28_06575"/>
<gene>
    <name evidence="2" type="ORF">DC28_06575</name>
</gene>
<evidence type="ECO:0000313" key="2">
    <source>
        <dbReference type="EMBL" id="KGE72703.1"/>
    </source>
</evidence>
<accession>A0A098QZ40</accession>
<dbReference type="EMBL" id="JNUP01000049">
    <property type="protein sequence ID" value="KGE72703.1"/>
    <property type="molecule type" value="Genomic_DNA"/>
</dbReference>
<keyword evidence="3" id="KW-1185">Reference proteome</keyword>
<reference evidence="2 3" key="1">
    <citation type="submission" date="2014-05" db="EMBL/GenBank/DDBJ databases">
        <title>De novo Genome Sequence of Spirocheata sp.</title>
        <authorList>
            <person name="Shivani Y."/>
            <person name="Subhash Y."/>
            <person name="Tushar L."/>
            <person name="Sasikala C."/>
            <person name="Ramana C.V."/>
        </authorList>
    </citation>
    <scope>NUCLEOTIDE SEQUENCE [LARGE SCALE GENOMIC DNA]</scope>
    <source>
        <strain evidence="2 3">JC230</strain>
    </source>
</reference>
<dbReference type="Pfam" id="PF01370">
    <property type="entry name" value="Epimerase"/>
    <property type="match status" value="1"/>
</dbReference>
<dbReference type="InterPro" id="IPR036291">
    <property type="entry name" value="NAD(P)-bd_dom_sf"/>
</dbReference>
<dbReference type="eggNOG" id="COG0451">
    <property type="taxonomic scope" value="Bacteria"/>
</dbReference>
<dbReference type="RefSeq" id="WP_037546972.1">
    <property type="nucleotide sequence ID" value="NZ_JNUP01000049.1"/>
</dbReference>
<dbReference type="SUPFAM" id="SSF51735">
    <property type="entry name" value="NAD(P)-binding Rossmann-fold domains"/>
    <property type="match status" value="1"/>
</dbReference>
<dbReference type="InterPro" id="IPR001509">
    <property type="entry name" value="Epimerase_deHydtase"/>
</dbReference>
<dbReference type="Gene3D" id="3.40.50.720">
    <property type="entry name" value="NAD(P)-binding Rossmann-like Domain"/>
    <property type="match status" value="1"/>
</dbReference>
<dbReference type="Proteomes" id="UP000029692">
    <property type="component" value="Unassembled WGS sequence"/>
</dbReference>
<name>A0A098QZ40_9SPIO</name>
<protein>
    <recommendedName>
        <fullName evidence="1">NAD-dependent epimerase/dehydratase domain-containing protein</fullName>
    </recommendedName>
</protein>
<organism evidence="2 3">
    <name type="scientific">Spirochaeta lutea</name>
    <dbReference type="NCBI Taxonomy" id="1480694"/>
    <lineage>
        <taxon>Bacteria</taxon>
        <taxon>Pseudomonadati</taxon>
        <taxon>Spirochaetota</taxon>
        <taxon>Spirochaetia</taxon>
        <taxon>Spirochaetales</taxon>
        <taxon>Spirochaetaceae</taxon>
        <taxon>Spirochaeta</taxon>
    </lineage>
</organism>
<sequence>MILVTGSTGFVGRALCRRLAELNLPFRVLLRPSSDPSRAPGDAAGQVFADPGDVDSLAEAVRDVDTIVHCAGALVGREYDDYYRGNVLYTQNLLEALKRSGTIVQRFVLISSQAAGGPASPEGEAEVTEDDKAHPISWYGQSKFHAEEVLRAGAVPYVILRPVPVYGPGDREFLTVFKMANRGLMVTLDDGQQLVNMVYIDDLVQAILLGINSPRANRTYFVSGPGFYSQQEILNTCRRVVGREAWLVFIPAWLARVVGGVNSLVGRLFGRVPLVNRDKINEMLQRRWLCSPRRIKDELAFSAAVDLEEGFRRTLAWYREQNWL</sequence>
<dbReference type="InterPro" id="IPR050177">
    <property type="entry name" value="Lipid_A_modif_metabolic_enz"/>
</dbReference>
<comment type="caution">
    <text evidence="2">The sequence shown here is derived from an EMBL/GenBank/DDBJ whole genome shotgun (WGS) entry which is preliminary data.</text>
</comment>
<dbReference type="PANTHER" id="PTHR43245">
    <property type="entry name" value="BIFUNCTIONAL POLYMYXIN RESISTANCE PROTEIN ARNA"/>
    <property type="match status" value="1"/>
</dbReference>
<dbReference type="AlphaFoldDB" id="A0A098QZ40"/>